<name>A0A165SQQ7_9AGAM</name>
<dbReference type="InterPro" id="IPR036047">
    <property type="entry name" value="F-box-like_dom_sf"/>
</dbReference>
<dbReference type="InterPro" id="IPR032675">
    <property type="entry name" value="LRR_dom_sf"/>
</dbReference>
<dbReference type="Gene3D" id="3.80.10.10">
    <property type="entry name" value="Ribonuclease Inhibitor"/>
    <property type="match status" value="1"/>
</dbReference>
<dbReference type="InterPro" id="IPR001810">
    <property type="entry name" value="F-box_dom"/>
</dbReference>
<dbReference type="SUPFAM" id="SSF52047">
    <property type="entry name" value="RNI-like"/>
    <property type="match status" value="1"/>
</dbReference>
<dbReference type="InParanoid" id="A0A165SQQ7"/>
<evidence type="ECO:0000313" key="3">
    <source>
        <dbReference type="Proteomes" id="UP000076761"/>
    </source>
</evidence>
<dbReference type="STRING" id="1314782.A0A165SQQ7"/>
<dbReference type="Proteomes" id="UP000076761">
    <property type="component" value="Unassembled WGS sequence"/>
</dbReference>
<dbReference type="OrthoDB" id="3222238at2759"/>
<organism evidence="2 3">
    <name type="scientific">Neolentinus lepideus HHB14362 ss-1</name>
    <dbReference type="NCBI Taxonomy" id="1314782"/>
    <lineage>
        <taxon>Eukaryota</taxon>
        <taxon>Fungi</taxon>
        <taxon>Dikarya</taxon>
        <taxon>Basidiomycota</taxon>
        <taxon>Agaricomycotina</taxon>
        <taxon>Agaricomycetes</taxon>
        <taxon>Gloeophyllales</taxon>
        <taxon>Gloeophyllaceae</taxon>
        <taxon>Neolentinus</taxon>
    </lineage>
</organism>
<feature type="domain" description="F-box" evidence="1">
    <location>
        <begin position="13"/>
        <end position="54"/>
    </location>
</feature>
<evidence type="ECO:0000313" key="2">
    <source>
        <dbReference type="EMBL" id="KZT25523.1"/>
    </source>
</evidence>
<dbReference type="EMBL" id="KV425571">
    <property type="protein sequence ID" value="KZT25523.1"/>
    <property type="molecule type" value="Genomic_DNA"/>
</dbReference>
<sequence length="522" mass="58931">MSLGKSWSRRATDLPIEIFCIICQEVRGKADLLRLALVCQDWSSFALNELWRDMDDLKPLLKLVPHEVLVEQRGESKESTLAMDEGSSLNWTRLDQYRARILNLEYDLSIDKQRSAEYSAISDVGLGLVLAALITPSIRRLRLDLNPDYSYYHIDYIEETTDQDLGKTLATLPVTAPHLECLFLGTFLPQLSLDFLGRLRSLQHLDLSAILMGETGVMKADVFKCISSLTQLKRFDVVAWLETPDEVAGSWSAFPVLEELSVGDSYLLTIAEIVGRISSDRMRVFELFDPHNQVHKDGNEDDITDVEELNAVCRALIPFSSTLTKVDLDIEDFKDRGSPGGARILAAIRPLLELHQLEDIVLCPAFSSRKTQPPFIVKDEDTEPMALAWPRLKNLTLALNILRPGITFQTLVTFSARCPCLCHLDFSYLNALDLPLLSAIPETGHKLEALGITDLEIQNLQSFVIRLDRLFPHLKTEEMDTPHYQSLPQDVLQALGSVAGERRRAAWEDEMLDLLLRQDIFA</sequence>
<dbReference type="AlphaFoldDB" id="A0A165SQQ7"/>
<keyword evidence="3" id="KW-1185">Reference proteome</keyword>
<proteinExistence type="predicted"/>
<gene>
    <name evidence="2" type="ORF">NEOLEDRAFT_1241701</name>
</gene>
<evidence type="ECO:0000259" key="1">
    <source>
        <dbReference type="Pfam" id="PF12937"/>
    </source>
</evidence>
<accession>A0A165SQQ7</accession>
<dbReference type="SUPFAM" id="SSF81383">
    <property type="entry name" value="F-box domain"/>
    <property type="match status" value="1"/>
</dbReference>
<protein>
    <recommendedName>
        <fullName evidence="1">F-box domain-containing protein</fullName>
    </recommendedName>
</protein>
<reference evidence="2 3" key="1">
    <citation type="journal article" date="2016" name="Mol. Biol. Evol.">
        <title>Comparative Genomics of Early-Diverging Mushroom-Forming Fungi Provides Insights into the Origins of Lignocellulose Decay Capabilities.</title>
        <authorList>
            <person name="Nagy L.G."/>
            <person name="Riley R."/>
            <person name="Tritt A."/>
            <person name="Adam C."/>
            <person name="Daum C."/>
            <person name="Floudas D."/>
            <person name="Sun H."/>
            <person name="Yadav J.S."/>
            <person name="Pangilinan J."/>
            <person name="Larsson K.H."/>
            <person name="Matsuura K."/>
            <person name="Barry K."/>
            <person name="Labutti K."/>
            <person name="Kuo R."/>
            <person name="Ohm R.A."/>
            <person name="Bhattacharya S.S."/>
            <person name="Shirouzu T."/>
            <person name="Yoshinaga Y."/>
            <person name="Martin F.M."/>
            <person name="Grigoriev I.V."/>
            <person name="Hibbett D.S."/>
        </authorList>
    </citation>
    <scope>NUCLEOTIDE SEQUENCE [LARGE SCALE GENOMIC DNA]</scope>
    <source>
        <strain evidence="2 3">HHB14362 ss-1</strain>
    </source>
</reference>
<dbReference type="Pfam" id="PF12937">
    <property type="entry name" value="F-box-like"/>
    <property type="match status" value="1"/>
</dbReference>